<accession>A0AAV0R2R6</accession>
<dbReference type="PANTHER" id="PTHR38936">
    <property type="entry name" value="TITIN-LIKE ISOFORM X2"/>
    <property type="match status" value="1"/>
</dbReference>
<evidence type="ECO:0000256" key="1">
    <source>
        <dbReference type="SAM" id="MobiDB-lite"/>
    </source>
</evidence>
<dbReference type="AlphaFoldDB" id="A0AAV0R2R6"/>
<sequence length="280" mass="30901">MGRKRSASSTPEPAQVATSPLPSSGSPNPQSAIPNPGDSVASPKAVNKSASSSKKKVKMTPGGVRRSNRLKSGVRTTTETEAQEIERIIEEITSTDSEEDEEEDQQPNTVEEAKEVEEEEQEEEEAGEVPEEDQHPVVGKEGAKEVEEDLVLETNEIGDCWEGLVEICKRQKKTMAELQAQDAARASRAKKRSSAAHLTYKGLYFDTIKEVYVTLNCHKCLHIKNCFRCINVLGLNVQVVVLQEENRRLIKELEYARGRDAGLTDALKLTSKSCCCSRAQ</sequence>
<dbReference type="EMBL" id="CAMGYJ010000010">
    <property type="protein sequence ID" value="CAI0551555.1"/>
    <property type="molecule type" value="Genomic_DNA"/>
</dbReference>
<evidence type="ECO:0000313" key="3">
    <source>
        <dbReference type="Proteomes" id="UP001154282"/>
    </source>
</evidence>
<evidence type="ECO:0000313" key="2">
    <source>
        <dbReference type="EMBL" id="CAI0551555.1"/>
    </source>
</evidence>
<feature type="compositionally biased region" description="Polar residues" evidence="1">
    <location>
        <begin position="7"/>
        <end position="33"/>
    </location>
</feature>
<feature type="region of interest" description="Disordered" evidence="1">
    <location>
        <begin position="1"/>
        <end position="144"/>
    </location>
</feature>
<dbReference type="PANTHER" id="PTHR38936:SF1">
    <property type="entry name" value="DUF641 DOMAIN-CONTAINING PROTEIN"/>
    <property type="match status" value="1"/>
</dbReference>
<feature type="compositionally biased region" description="Acidic residues" evidence="1">
    <location>
        <begin position="114"/>
        <end position="131"/>
    </location>
</feature>
<reference evidence="2" key="1">
    <citation type="submission" date="2022-08" db="EMBL/GenBank/DDBJ databases">
        <authorList>
            <person name="Gutierrez-Valencia J."/>
        </authorList>
    </citation>
    <scope>NUCLEOTIDE SEQUENCE</scope>
</reference>
<keyword evidence="3" id="KW-1185">Reference proteome</keyword>
<comment type="caution">
    <text evidence="2">The sequence shown here is derived from an EMBL/GenBank/DDBJ whole genome shotgun (WGS) entry which is preliminary data.</text>
</comment>
<gene>
    <name evidence="2" type="ORF">LITE_LOCUS46024</name>
</gene>
<proteinExistence type="predicted"/>
<feature type="compositionally biased region" description="Acidic residues" evidence="1">
    <location>
        <begin position="96"/>
        <end position="105"/>
    </location>
</feature>
<protein>
    <submittedName>
        <fullName evidence="2">Uncharacterized protein</fullName>
    </submittedName>
</protein>
<name>A0AAV0R2R6_9ROSI</name>
<feature type="compositionally biased region" description="Low complexity" evidence="1">
    <location>
        <begin position="39"/>
        <end position="52"/>
    </location>
</feature>
<dbReference type="Proteomes" id="UP001154282">
    <property type="component" value="Unassembled WGS sequence"/>
</dbReference>
<organism evidence="2 3">
    <name type="scientific">Linum tenue</name>
    <dbReference type="NCBI Taxonomy" id="586396"/>
    <lineage>
        <taxon>Eukaryota</taxon>
        <taxon>Viridiplantae</taxon>
        <taxon>Streptophyta</taxon>
        <taxon>Embryophyta</taxon>
        <taxon>Tracheophyta</taxon>
        <taxon>Spermatophyta</taxon>
        <taxon>Magnoliopsida</taxon>
        <taxon>eudicotyledons</taxon>
        <taxon>Gunneridae</taxon>
        <taxon>Pentapetalae</taxon>
        <taxon>rosids</taxon>
        <taxon>fabids</taxon>
        <taxon>Malpighiales</taxon>
        <taxon>Linaceae</taxon>
        <taxon>Linum</taxon>
    </lineage>
</organism>